<evidence type="ECO:0000313" key="4">
    <source>
        <dbReference type="EMBL" id="ACA39799.1"/>
    </source>
</evidence>
<dbReference type="Proteomes" id="UP000002164">
    <property type="component" value="Chromosome"/>
</dbReference>
<dbReference type="EnsemblBacteria" id="ACA39799">
    <property type="protein sequence ID" value="ACA39799"/>
    <property type="gene ID" value="Bsph_2232"/>
</dbReference>
<name>B1HVV1_LYSSC</name>
<proteinExistence type="predicted"/>
<protein>
    <recommendedName>
        <fullName evidence="6">DUF1835 domain-containing protein</fullName>
    </recommendedName>
</protein>
<gene>
    <name evidence="4" type="ordered locus">Bsph_2232</name>
</gene>
<keyword evidence="1" id="KW-1133">Transmembrane helix</keyword>
<dbReference type="EMBL" id="CP000817">
    <property type="protein sequence ID" value="ACA39799.1"/>
    <property type="molecule type" value="Genomic_DNA"/>
</dbReference>
<evidence type="ECO:0000256" key="1">
    <source>
        <dbReference type="SAM" id="Phobius"/>
    </source>
</evidence>
<dbReference type="InterPro" id="IPR022123">
    <property type="entry name" value="DUF3658"/>
</dbReference>
<feature type="transmembrane region" description="Helical" evidence="1">
    <location>
        <begin position="6"/>
        <end position="35"/>
    </location>
</feature>
<dbReference type="Pfam" id="PF12395">
    <property type="entry name" value="DUF3658"/>
    <property type="match status" value="1"/>
</dbReference>
<keyword evidence="1" id="KW-0472">Membrane</keyword>
<feature type="domain" description="DUF3658" evidence="3">
    <location>
        <begin position="175"/>
        <end position="281"/>
    </location>
</feature>
<evidence type="ECO:0000259" key="2">
    <source>
        <dbReference type="Pfam" id="PF08874"/>
    </source>
</evidence>
<dbReference type="KEGG" id="lsp:Bsph_2232"/>
<evidence type="ECO:0000313" key="5">
    <source>
        <dbReference type="Proteomes" id="UP000002164"/>
    </source>
</evidence>
<keyword evidence="1" id="KW-0812">Transmembrane</keyword>
<evidence type="ECO:0008006" key="6">
    <source>
        <dbReference type="Google" id="ProtNLM"/>
    </source>
</evidence>
<organism evidence="4 5">
    <name type="scientific">Lysinibacillus sphaericus (strain C3-41)</name>
    <dbReference type="NCBI Taxonomy" id="444177"/>
    <lineage>
        <taxon>Bacteria</taxon>
        <taxon>Bacillati</taxon>
        <taxon>Bacillota</taxon>
        <taxon>Bacilli</taxon>
        <taxon>Bacillales</taxon>
        <taxon>Bacillaceae</taxon>
        <taxon>Lysinibacillus</taxon>
    </lineage>
</organism>
<dbReference type="HOGENOM" id="CLU_058771_0_0_9"/>
<dbReference type="InterPro" id="IPR014973">
    <property type="entry name" value="DUF1835"/>
</dbReference>
<reference evidence="4 5" key="1">
    <citation type="journal article" date="2008" name="J. Bacteriol.">
        <title>Complete genome sequence of the mosquitocidal bacterium Bacillus sphaericus C3-41 and comparison with those of closely related Bacillus species.</title>
        <authorList>
            <person name="Hu X."/>
            <person name="Fan W."/>
            <person name="Han B."/>
            <person name="Liu H."/>
            <person name="Zheng D."/>
            <person name="Li Q."/>
            <person name="Dong W."/>
            <person name="Yan J."/>
            <person name="Gao M."/>
            <person name="Berry C."/>
            <person name="Yuan Z."/>
        </authorList>
    </citation>
    <scope>NUCLEOTIDE SEQUENCE [LARGE SCALE GENOMIC DNA]</scope>
    <source>
        <strain evidence="4 5">C3-41</strain>
    </source>
</reference>
<dbReference type="Pfam" id="PF08874">
    <property type="entry name" value="DUF1835"/>
    <property type="match status" value="1"/>
</dbReference>
<feature type="domain" description="DUF1835" evidence="2">
    <location>
        <begin position="28"/>
        <end position="143"/>
    </location>
</feature>
<evidence type="ECO:0000259" key="3">
    <source>
        <dbReference type="Pfam" id="PF12395"/>
    </source>
</evidence>
<dbReference type="AlphaFoldDB" id="B1HVV1"/>
<sequence>MVQGILFTFIGIQIAISITVGGIHMAILHITFSLATQGSMKLAIRQHLLQRNESVLSVHDDFSFGPLHSLEERIVWLNTHILKDNEEQQLYVDMYESWKKKMAELPCDVDVWVWYSQNTHEQIGLRYVMSEFIHKCSMVYGIDVTDGLKQIQPHLDIRHTGELSSEMLMKLRPYAKRFSVQECQQLAKEWEDLKEHSSPLRLWKEGIVHVEEDALDTLIIASVKDLHVQYNEEWLLLMPIISTISVALDDYISDEFMMKRIMTMIEQGYLQIEGDLTDFHSCRVKYIDV</sequence>
<accession>B1HVV1</accession>